<accession>A0A0M9A9T0</accession>
<dbReference type="EMBL" id="KQ435706">
    <property type="protein sequence ID" value="KOX80137.1"/>
    <property type="molecule type" value="Genomic_DNA"/>
</dbReference>
<evidence type="ECO:0000313" key="2">
    <source>
        <dbReference type="Proteomes" id="UP000053105"/>
    </source>
</evidence>
<dbReference type="AlphaFoldDB" id="A0A0M9A9T0"/>
<reference evidence="1 2" key="1">
    <citation type="submission" date="2015-07" db="EMBL/GenBank/DDBJ databases">
        <title>The genome of Melipona quadrifasciata.</title>
        <authorList>
            <person name="Pan H."/>
            <person name="Kapheim K."/>
        </authorList>
    </citation>
    <scope>NUCLEOTIDE SEQUENCE [LARGE SCALE GENOMIC DNA]</scope>
    <source>
        <strain evidence="1">0111107301</strain>
        <tissue evidence="1">Whole body</tissue>
    </source>
</reference>
<dbReference type="Proteomes" id="UP000053105">
    <property type="component" value="Unassembled WGS sequence"/>
</dbReference>
<keyword evidence="2" id="KW-1185">Reference proteome</keyword>
<proteinExistence type="predicted"/>
<organism evidence="1 2">
    <name type="scientific">Melipona quadrifasciata</name>
    <dbReference type="NCBI Taxonomy" id="166423"/>
    <lineage>
        <taxon>Eukaryota</taxon>
        <taxon>Metazoa</taxon>
        <taxon>Ecdysozoa</taxon>
        <taxon>Arthropoda</taxon>
        <taxon>Hexapoda</taxon>
        <taxon>Insecta</taxon>
        <taxon>Pterygota</taxon>
        <taxon>Neoptera</taxon>
        <taxon>Endopterygota</taxon>
        <taxon>Hymenoptera</taxon>
        <taxon>Apocrita</taxon>
        <taxon>Aculeata</taxon>
        <taxon>Apoidea</taxon>
        <taxon>Anthophila</taxon>
        <taxon>Apidae</taxon>
        <taxon>Melipona</taxon>
    </lineage>
</organism>
<protein>
    <submittedName>
        <fullName evidence="1">Uncharacterized protein</fullName>
    </submittedName>
</protein>
<sequence length="217" mass="24745">MSDPTPGGYPSRGPDVLSATINPDECLALARPGILKLFLSPFDFIIFSPTTGEILRRGITTFVENDLSFASWFTVVHSLFAVGFLVRLQAVRLCTVLYYLLLDSTIVRKGGKKSLSVAVTDDFYTFDLMEIQKISHNPRWQSDIHNLKRPGSWWDSISAWFRCHFPPRCFYNSPVCCKTLTEARDEILVVLKGTIYMTEMELKVTEVVKDAVKEFWF</sequence>
<evidence type="ECO:0000313" key="1">
    <source>
        <dbReference type="EMBL" id="KOX80137.1"/>
    </source>
</evidence>
<name>A0A0M9A9T0_9HYME</name>
<gene>
    <name evidence="1" type="ORF">WN51_08313</name>
</gene>